<dbReference type="RefSeq" id="XP_033377734.1">
    <property type="nucleotide sequence ID" value="XM_033532795.1"/>
</dbReference>
<keyword evidence="7" id="KW-1185">Reference proteome</keyword>
<organism evidence="6 7">
    <name type="scientific">Aaosphaeria arxii CBS 175.79</name>
    <dbReference type="NCBI Taxonomy" id="1450172"/>
    <lineage>
        <taxon>Eukaryota</taxon>
        <taxon>Fungi</taxon>
        <taxon>Dikarya</taxon>
        <taxon>Ascomycota</taxon>
        <taxon>Pezizomycotina</taxon>
        <taxon>Dothideomycetes</taxon>
        <taxon>Pleosporomycetidae</taxon>
        <taxon>Pleosporales</taxon>
        <taxon>Pleosporales incertae sedis</taxon>
        <taxon>Aaosphaeria</taxon>
    </lineage>
</organism>
<dbReference type="EMBL" id="ML978078">
    <property type="protein sequence ID" value="KAF2009395.1"/>
    <property type="molecule type" value="Genomic_DNA"/>
</dbReference>
<dbReference type="InterPro" id="IPR051694">
    <property type="entry name" value="Immunoregulatory_rcpt-like"/>
</dbReference>
<protein>
    <recommendedName>
        <fullName evidence="8">Mid2 domain-containing protein</fullName>
    </recommendedName>
</protein>
<dbReference type="GO" id="GO:0071944">
    <property type="term" value="C:cell periphery"/>
    <property type="evidence" value="ECO:0007669"/>
    <property type="project" value="UniProtKB-ARBA"/>
</dbReference>
<sequence>MPVITLVSQVKTLNPDPTRTTPALTTVFTPEASCLSRWIWMEHSDQIIVTSGYYKDTKLASGIDLDYWKTCYASATQPTYSPGMCFEGQALNVILQVPIQVPGMSETQTQWQALCCPSGMIPSNYRQCEKAISTPFTVLAPVVLEETTESGWKSSTVWDSTSTWLYTTTNSVGQPLVVTTETSIALHTAISGATLFADPVTVYWQSTDLSLFPSKYASSLASAIGISVGTQTLTLGPKTLSSTTSSSTLNQQGVLSTGAKAGIGVGTVIGAALLVGVAFMFFLRLRRRKRQEPAVAELSGHSSGYKRFFGGKLRAEMEGKALPVEIDSKSVCVVPGPPAELEGSSHLSR</sequence>
<evidence type="ECO:0000313" key="7">
    <source>
        <dbReference type="Proteomes" id="UP000799778"/>
    </source>
</evidence>
<dbReference type="GeneID" id="54290192"/>
<keyword evidence="3 5" id="KW-1133">Transmembrane helix</keyword>
<evidence type="ECO:0000256" key="5">
    <source>
        <dbReference type="SAM" id="Phobius"/>
    </source>
</evidence>
<evidence type="ECO:0000256" key="3">
    <source>
        <dbReference type="ARBA" id="ARBA00022989"/>
    </source>
</evidence>
<proteinExistence type="predicted"/>
<dbReference type="Proteomes" id="UP000799778">
    <property type="component" value="Unassembled WGS sequence"/>
</dbReference>
<dbReference type="GO" id="GO:0016020">
    <property type="term" value="C:membrane"/>
    <property type="evidence" value="ECO:0007669"/>
    <property type="project" value="UniProtKB-SubCell"/>
</dbReference>
<accession>A0A6A5X8L2</accession>
<keyword evidence="4 5" id="KW-0472">Membrane</keyword>
<dbReference type="AlphaFoldDB" id="A0A6A5X8L2"/>
<keyword evidence="2 5" id="KW-0812">Transmembrane</keyword>
<comment type="subcellular location">
    <subcellularLocation>
        <location evidence="1">Membrane</location>
        <topology evidence="1">Single-pass membrane protein</topology>
    </subcellularLocation>
</comment>
<name>A0A6A5X8L2_9PLEO</name>
<feature type="transmembrane region" description="Helical" evidence="5">
    <location>
        <begin position="261"/>
        <end position="283"/>
    </location>
</feature>
<evidence type="ECO:0000256" key="4">
    <source>
        <dbReference type="ARBA" id="ARBA00023136"/>
    </source>
</evidence>
<dbReference type="PANTHER" id="PTHR15549">
    <property type="entry name" value="PAIRED IMMUNOGLOBULIN-LIKE TYPE 2 RECEPTOR"/>
    <property type="match status" value="1"/>
</dbReference>
<evidence type="ECO:0000313" key="6">
    <source>
        <dbReference type="EMBL" id="KAF2009395.1"/>
    </source>
</evidence>
<gene>
    <name evidence="6" type="ORF">BU24DRAFT_473535</name>
</gene>
<evidence type="ECO:0000256" key="2">
    <source>
        <dbReference type="ARBA" id="ARBA00022692"/>
    </source>
</evidence>
<reference evidence="6" key="1">
    <citation type="journal article" date="2020" name="Stud. Mycol.">
        <title>101 Dothideomycetes genomes: a test case for predicting lifestyles and emergence of pathogens.</title>
        <authorList>
            <person name="Haridas S."/>
            <person name="Albert R."/>
            <person name="Binder M."/>
            <person name="Bloem J."/>
            <person name="Labutti K."/>
            <person name="Salamov A."/>
            <person name="Andreopoulos B."/>
            <person name="Baker S."/>
            <person name="Barry K."/>
            <person name="Bills G."/>
            <person name="Bluhm B."/>
            <person name="Cannon C."/>
            <person name="Castanera R."/>
            <person name="Culley D."/>
            <person name="Daum C."/>
            <person name="Ezra D."/>
            <person name="Gonzalez J."/>
            <person name="Henrissat B."/>
            <person name="Kuo A."/>
            <person name="Liang C."/>
            <person name="Lipzen A."/>
            <person name="Lutzoni F."/>
            <person name="Magnuson J."/>
            <person name="Mondo S."/>
            <person name="Nolan M."/>
            <person name="Ohm R."/>
            <person name="Pangilinan J."/>
            <person name="Park H.-J."/>
            <person name="Ramirez L."/>
            <person name="Alfaro M."/>
            <person name="Sun H."/>
            <person name="Tritt A."/>
            <person name="Yoshinaga Y."/>
            <person name="Zwiers L.-H."/>
            <person name="Turgeon B."/>
            <person name="Goodwin S."/>
            <person name="Spatafora J."/>
            <person name="Crous P."/>
            <person name="Grigoriev I."/>
        </authorList>
    </citation>
    <scope>NUCLEOTIDE SEQUENCE</scope>
    <source>
        <strain evidence="6">CBS 175.79</strain>
    </source>
</reference>
<dbReference type="OrthoDB" id="4770059at2759"/>
<evidence type="ECO:0000256" key="1">
    <source>
        <dbReference type="ARBA" id="ARBA00004167"/>
    </source>
</evidence>
<evidence type="ECO:0008006" key="8">
    <source>
        <dbReference type="Google" id="ProtNLM"/>
    </source>
</evidence>